<evidence type="ECO:0000313" key="4">
    <source>
        <dbReference type="Proteomes" id="UP000597338"/>
    </source>
</evidence>
<gene>
    <name evidence="3" type="ORF">GCM10011386_39700</name>
</gene>
<protein>
    <recommendedName>
        <fullName evidence="5">Restriction endonuclease</fullName>
    </recommendedName>
</protein>
<accession>A0ABQ1MN37</accession>
<evidence type="ECO:0000259" key="1">
    <source>
        <dbReference type="Pfam" id="PF04471"/>
    </source>
</evidence>
<dbReference type="Pfam" id="PF04471">
    <property type="entry name" value="Mrr_cat"/>
    <property type="match status" value="1"/>
</dbReference>
<evidence type="ECO:0000259" key="2">
    <source>
        <dbReference type="Pfam" id="PF20279"/>
    </source>
</evidence>
<organism evidence="3 4">
    <name type="scientific">Parapedobacter defluvii</name>
    <dbReference type="NCBI Taxonomy" id="2045106"/>
    <lineage>
        <taxon>Bacteria</taxon>
        <taxon>Pseudomonadati</taxon>
        <taxon>Bacteroidota</taxon>
        <taxon>Sphingobacteriia</taxon>
        <taxon>Sphingobacteriales</taxon>
        <taxon>Sphingobacteriaceae</taxon>
        <taxon>Parapedobacter</taxon>
    </lineage>
</organism>
<comment type="caution">
    <text evidence="3">The sequence shown here is derived from an EMBL/GenBank/DDBJ whole genome shotgun (WGS) entry which is preliminary data.</text>
</comment>
<evidence type="ECO:0000313" key="3">
    <source>
        <dbReference type="EMBL" id="GGC43496.1"/>
    </source>
</evidence>
<dbReference type="EMBL" id="BMIK01000020">
    <property type="protein sequence ID" value="GGC43496.1"/>
    <property type="molecule type" value="Genomic_DNA"/>
</dbReference>
<reference evidence="4" key="1">
    <citation type="journal article" date="2019" name="Int. J. Syst. Evol. Microbiol.">
        <title>The Global Catalogue of Microorganisms (GCM) 10K type strain sequencing project: providing services to taxonomists for standard genome sequencing and annotation.</title>
        <authorList>
            <consortium name="The Broad Institute Genomics Platform"/>
            <consortium name="The Broad Institute Genome Sequencing Center for Infectious Disease"/>
            <person name="Wu L."/>
            <person name="Ma J."/>
        </authorList>
    </citation>
    <scope>NUCLEOTIDE SEQUENCE [LARGE SCALE GENOMIC DNA]</scope>
    <source>
        <strain evidence="4">CGMCC 1.15342</strain>
    </source>
</reference>
<keyword evidence="4" id="KW-1185">Reference proteome</keyword>
<dbReference type="Proteomes" id="UP000597338">
    <property type="component" value="Unassembled WGS sequence"/>
</dbReference>
<proteinExistence type="predicted"/>
<dbReference type="RefSeq" id="WP_188753220.1">
    <property type="nucleotide sequence ID" value="NZ_BMIK01000020.1"/>
</dbReference>
<feature type="domain" description="ABC-three component systems C-terminal" evidence="2">
    <location>
        <begin position="165"/>
        <end position="313"/>
    </location>
</feature>
<dbReference type="InterPro" id="IPR007560">
    <property type="entry name" value="Restrct_endonuc_IV_Mrr"/>
</dbReference>
<evidence type="ECO:0008006" key="5">
    <source>
        <dbReference type="Google" id="ProtNLM"/>
    </source>
</evidence>
<sequence length="315" mass="36156">MNYFLEELDSGTFEKLTNTFCQQLLGMGVISFSEGKDGGRDGVFTGRAERFPSDTDQRWEGKFIIQAKHTSNPVASCSDGEFQRLIQNEEIPKLKKLRQDGAVDCYLLFTNRKYSGIAGEALCEKIRKETGIPNVAIIGKETINNQYLNSNKNIVRQYQLDMLRIPFDFSDEEIKNIIVALKQHWPAISDDVKRQAEALKYDFDKIKIDEKNTKNGLGEAYYVNELLGRSLMDFNKIQAFLDNPINDTIKEQYFDIAVELSNIITMKRSNFAAFEEIFLYIYKRICDGNTALLGGKRHVITLLHYMYVECLIGEK</sequence>
<feature type="domain" description="Restriction endonuclease type IV Mrr" evidence="1">
    <location>
        <begin position="6"/>
        <end position="115"/>
    </location>
</feature>
<dbReference type="InterPro" id="IPR046917">
    <property type="entry name" value="ABC-3C_CTD12"/>
</dbReference>
<name>A0ABQ1MN37_9SPHI</name>
<dbReference type="Pfam" id="PF20279">
    <property type="entry name" value="CTD12"/>
    <property type="match status" value="1"/>
</dbReference>